<feature type="region of interest" description="Disordered" evidence="1">
    <location>
        <begin position="16"/>
        <end position="37"/>
    </location>
</feature>
<evidence type="ECO:0000256" key="1">
    <source>
        <dbReference type="SAM" id="MobiDB-lite"/>
    </source>
</evidence>
<dbReference type="AlphaFoldDB" id="A0A7C8MQT7"/>
<keyword evidence="3" id="KW-1185">Reference proteome</keyword>
<dbReference type="InParanoid" id="A0A7C8MQT7"/>
<evidence type="ECO:0000313" key="3">
    <source>
        <dbReference type="Proteomes" id="UP000481858"/>
    </source>
</evidence>
<dbReference type="Proteomes" id="UP000481858">
    <property type="component" value="Unassembled WGS sequence"/>
</dbReference>
<organism evidence="2 3">
    <name type="scientific">Xylaria multiplex</name>
    <dbReference type="NCBI Taxonomy" id="323545"/>
    <lineage>
        <taxon>Eukaryota</taxon>
        <taxon>Fungi</taxon>
        <taxon>Dikarya</taxon>
        <taxon>Ascomycota</taxon>
        <taxon>Pezizomycotina</taxon>
        <taxon>Sordariomycetes</taxon>
        <taxon>Xylariomycetidae</taxon>
        <taxon>Xylariales</taxon>
        <taxon>Xylariaceae</taxon>
        <taxon>Xylaria</taxon>
    </lineage>
</organism>
<reference evidence="2 3" key="1">
    <citation type="submission" date="2019-12" db="EMBL/GenBank/DDBJ databases">
        <title>Draft genome sequence of the ascomycete Xylaria multiplex DSM 110363.</title>
        <authorList>
            <person name="Buettner E."/>
            <person name="Kellner H."/>
        </authorList>
    </citation>
    <scope>NUCLEOTIDE SEQUENCE [LARGE SCALE GENOMIC DNA]</scope>
    <source>
        <strain evidence="2 3">DSM 110363</strain>
    </source>
</reference>
<comment type="caution">
    <text evidence="2">The sequence shown here is derived from an EMBL/GenBank/DDBJ whole genome shotgun (WGS) entry which is preliminary data.</text>
</comment>
<evidence type="ECO:0000313" key="2">
    <source>
        <dbReference type="EMBL" id="KAF2966027.1"/>
    </source>
</evidence>
<gene>
    <name evidence="2" type="ORF">GQX73_g7540</name>
</gene>
<accession>A0A7C8MQT7</accession>
<protein>
    <submittedName>
        <fullName evidence="2">Uncharacterized protein</fullName>
    </submittedName>
</protein>
<proteinExistence type="predicted"/>
<feature type="compositionally biased region" description="Acidic residues" evidence="1">
    <location>
        <begin position="22"/>
        <end position="36"/>
    </location>
</feature>
<sequence>MTASLGLKLGTWPEFDRRDNDNGSDNDDYHDEDINDDAPGLTMICVVRNTDDGRWIHFRKPSVHTSVHTWPSQSSAFYRLDSDAQTLILLFSFRPFVSSPVPFALFLPDESRAEIRELRIEDRGLKTEA</sequence>
<name>A0A7C8MQT7_9PEZI</name>
<dbReference type="EMBL" id="WUBL01000099">
    <property type="protein sequence ID" value="KAF2966027.1"/>
    <property type="molecule type" value="Genomic_DNA"/>
</dbReference>